<proteinExistence type="predicted"/>
<dbReference type="InterPro" id="IPR043504">
    <property type="entry name" value="Peptidase_S1_PA_chymotrypsin"/>
</dbReference>
<reference evidence="1" key="1">
    <citation type="journal article" date="2014" name="Front. Microbiol.">
        <title>High frequency of phylogenetically diverse reductive dehalogenase-homologous genes in deep subseafloor sedimentary metagenomes.</title>
        <authorList>
            <person name="Kawai M."/>
            <person name="Futagami T."/>
            <person name="Toyoda A."/>
            <person name="Takaki Y."/>
            <person name="Nishi S."/>
            <person name="Hori S."/>
            <person name="Arai W."/>
            <person name="Tsubouchi T."/>
            <person name="Morono Y."/>
            <person name="Uchiyama I."/>
            <person name="Ito T."/>
            <person name="Fujiyama A."/>
            <person name="Inagaki F."/>
            <person name="Takami H."/>
        </authorList>
    </citation>
    <scope>NUCLEOTIDE SEQUENCE</scope>
    <source>
        <strain evidence="1">Expedition CK06-06</strain>
    </source>
</reference>
<accession>X1KSR4</accession>
<sequence length="150" mass="16100">LLNGASALLGRKTRFELTLAEKAKIDFAVAEPTTDYELALYTADACEGFIGLGFAGSNQASFFCKAQHIRDVGWTPISKTIVSVTVGEAIHKIGRTTEYTSGQVVDDSAYGRVNYGGLNYVEFDDVILTTAMLEGGDSGDSAWKSITIMN</sequence>
<comment type="caution">
    <text evidence="1">The sequence shown here is derived from an EMBL/GenBank/DDBJ whole genome shotgun (WGS) entry which is preliminary data.</text>
</comment>
<gene>
    <name evidence="1" type="ORF">S06H3_21899</name>
</gene>
<dbReference type="Gene3D" id="2.40.10.10">
    <property type="entry name" value="Trypsin-like serine proteases"/>
    <property type="match status" value="1"/>
</dbReference>
<evidence type="ECO:0000313" key="1">
    <source>
        <dbReference type="EMBL" id="GAI09753.1"/>
    </source>
</evidence>
<protein>
    <submittedName>
        <fullName evidence="1">Uncharacterized protein</fullName>
    </submittedName>
</protein>
<dbReference type="EMBL" id="BARV01011586">
    <property type="protein sequence ID" value="GAI09753.1"/>
    <property type="molecule type" value="Genomic_DNA"/>
</dbReference>
<name>X1KSR4_9ZZZZ</name>
<dbReference type="AlphaFoldDB" id="X1KSR4"/>
<feature type="non-terminal residue" evidence="1">
    <location>
        <position position="1"/>
    </location>
</feature>
<organism evidence="1">
    <name type="scientific">marine sediment metagenome</name>
    <dbReference type="NCBI Taxonomy" id="412755"/>
    <lineage>
        <taxon>unclassified sequences</taxon>
        <taxon>metagenomes</taxon>
        <taxon>ecological metagenomes</taxon>
    </lineage>
</organism>